<feature type="domain" description="Paired" evidence="2">
    <location>
        <begin position="1"/>
        <end position="112"/>
    </location>
</feature>
<proteinExistence type="predicted"/>
<dbReference type="Proteomes" id="UP000078316">
    <property type="component" value="Unassembled WGS sequence"/>
</dbReference>
<reference evidence="3 4" key="1">
    <citation type="submission" date="2016-04" db="EMBL/GenBank/DDBJ databases">
        <authorList>
            <person name="Evans L.H."/>
            <person name="Alamgir A."/>
            <person name="Owens N."/>
            <person name="Weber N.D."/>
            <person name="Virtaneva K."/>
            <person name="Barbian K."/>
            <person name="Babar A."/>
            <person name="Rosenke K."/>
        </authorList>
    </citation>
    <scope>NUCLEOTIDE SEQUENCE [LARGE SCALE GENOMIC DNA]</scope>
    <source>
        <strain evidence="3 4">PMB02</strain>
    </source>
</reference>
<name>A0A179RYE4_9HYPH</name>
<evidence type="ECO:0000313" key="3">
    <source>
        <dbReference type="EMBL" id="OAS15044.1"/>
    </source>
</evidence>
<gene>
    <name evidence="3" type="ORF">A5481_30015</name>
</gene>
<protein>
    <submittedName>
        <fullName evidence="3">Transposase</fullName>
    </submittedName>
</protein>
<comment type="caution">
    <text evidence="3">The sequence shown here is derived from an EMBL/GenBank/DDBJ whole genome shotgun (WGS) entry which is preliminary data.</text>
</comment>
<dbReference type="InterPro" id="IPR002622">
    <property type="entry name" value="Transposase_14"/>
</dbReference>
<dbReference type="SUPFAM" id="SSF46689">
    <property type="entry name" value="Homeodomain-like"/>
    <property type="match status" value="1"/>
</dbReference>
<dbReference type="EMBL" id="LWHQ01000084">
    <property type="protein sequence ID" value="OAS15044.1"/>
    <property type="molecule type" value="Genomic_DNA"/>
</dbReference>
<dbReference type="PROSITE" id="PS51057">
    <property type="entry name" value="PAIRED_2"/>
    <property type="match status" value="1"/>
</dbReference>
<dbReference type="STRING" id="427683.A5481_30015"/>
<dbReference type="InterPro" id="IPR009057">
    <property type="entry name" value="Homeodomain-like_sf"/>
</dbReference>
<dbReference type="Pfam" id="PF01710">
    <property type="entry name" value="HTH_Tnp_IS630"/>
    <property type="match status" value="1"/>
</dbReference>
<accession>A0A179RYE4</accession>
<evidence type="ECO:0000313" key="4">
    <source>
        <dbReference type="Proteomes" id="UP000078316"/>
    </source>
</evidence>
<dbReference type="InterPro" id="IPR036388">
    <property type="entry name" value="WH-like_DNA-bd_sf"/>
</dbReference>
<sequence>MGECYSLDLRERITRFVEEGHSRREAARRFAVSASCAVKLAQRQARTGSVAPARQGRPKGGGKLAPVADFLIAAVEATPDITLPELAETLLAERGVTVTPGALSRFLCQRGFTYKKSPDGRRARTRAHP</sequence>
<evidence type="ECO:0000259" key="2">
    <source>
        <dbReference type="PROSITE" id="PS51057"/>
    </source>
</evidence>
<dbReference type="Gene3D" id="1.10.10.10">
    <property type="entry name" value="Winged helix-like DNA-binding domain superfamily/Winged helix DNA-binding domain"/>
    <property type="match status" value="1"/>
</dbReference>
<keyword evidence="1" id="KW-0563">Paired box</keyword>
<evidence type="ECO:0000256" key="1">
    <source>
        <dbReference type="ARBA" id="ARBA00022724"/>
    </source>
</evidence>
<dbReference type="GO" id="GO:0003677">
    <property type="term" value="F:DNA binding"/>
    <property type="evidence" value="ECO:0007669"/>
    <property type="project" value="InterPro"/>
</dbReference>
<organism evidence="3 4">
    <name type="scientific">Methylobacterium platani</name>
    <dbReference type="NCBI Taxonomy" id="427683"/>
    <lineage>
        <taxon>Bacteria</taxon>
        <taxon>Pseudomonadati</taxon>
        <taxon>Pseudomonadota</taxon>
        <taxon>Alphaproteobacteria</taxon>
        <taxon>Hyphomicrobiales</taxon>
        <taxon>Methylobacteriaceae</taxon>
        <taxon>Methylobacterium</taxon>
    </lineage>
</organism>
<dbReference type="AlphaFoldDB" id="A0A179RYE4"/>
<dbReference type="GO" id="GO:0006355">
    <property type="term" value="P:regulation of DNA-templated transcription"/>
    <property type="evidence" value="ECO:0007669"/>
    <property type="project" value="InterPro"/>
</dbReference>
<dbReference type="InterPro" id="IPR001523">
    <property type="entry name" value="Paired_dom"/>
</dbReference>